<dbReference type="Pfam" id="PF03358">
    <property type="entry name" value="FMN_red"/>
    <property type="match status" value="1"/>
</dbReference>
<dbReference type="InterPro" id="IPR029039">
    <property type="entry name" value="Flavoprotein-like_sf"/>
</dbReference>
<gene>
    <name evidence="4" type="ORF">MNBD_BACTEROID01-2898</name>
</gene>
<accession>A0A3B0U8W2</accession>
<keyword evidence="1" id="KW-0285">Flavoprotein</keyword>
<evidence type="ECO:0000256" key="1">
    <source>
        <dbReference type="ARBA" id="ARBA00022630"/>
    </source>
</evidence>
<dbReference type="PANTHER" id="PTHR43278:SF2">
    <property type="entry name" value="IRON-SULFUR FLAVOPROTEIN"/>
    <property type="match status" value="1"/>
</dbReference>
<dbReference type="PANTHER" id="PTHR43278">
    <property type="entry name" value="NAD(P)H-DEPENDENT FMN-CONTAINING OXIDOREDUCTASE YWQN-RELATED"/>
    <property type="match status" value="1"/>
</dbReference>
<proteinExistence type="predicted"/>
<evidence type="ECO:0000256" key="2">
    <source>
        <dbReference type="ARBA" id="ARBA00022643"/>
    </source>
</evidence>
<dbReference type="InterPro" id="IPR005025">
    <property type="entry name" value="FMN_Rdtase-like_dom"/>
</dbReference>
<keyword evidence="2" id="KW-0288">FMN</keyword>
<feature type="domain" description="NADPH-dependent FMN reductase-like" evidence="3">
    <location>
        <begin position="4"/>
        <end position="106"/>
    </location>
</feature>
<dbReference type="SUPFAM" id="SSF52218">
    <property type="entry name" value="Flavoproteins"/>
    <property type="match status" value="1"/>
</dbReference>
<dbReference type="Gene3D" id="3.40.50.360">
    <property type="match status" value="1"/>
</dbReference>
<dbReference type="InterPro" id="IPR051796">
    <property type="entry name" value="ISF_SsuE-like"/>
</dbReference>
<name>A0A3B0U8W2_9ZZZZ</name>
<dbReference type="GO" id="GO:0016491">
    <property type="term" value="F:oxidoreductase activity"/>
    <property type="evidence" value="ECO:0007669"/>
    <property type="project" value="InterPro"/>
</dbReference>
<sequence>MVKKIIIINGNSKDGPEKLNLFLKELQLGLVENGKEVNLYNLVNEDIHYCIGCWNCWWKTPGLCRYEDSMHKILPKIIHSNLVIYSSPMIMGFYSSLLKKFQDRTIPLVHPYIEYVNNESHHHKRYPVYPKIGVVLDTETASSEEVELARQIFGRFALNFKSEVSFCHSLSNITIKDLVYEAGNI</sequence>
<dbReference type="EMBL" id="UOEP01000225">
    <property type="protein sequence ID" value="VAW24803.1"/>
    <property type="molecule type" value="Genomic_DNA"/>
</dbReference>
<dbReference type="AlphaFoldDB" id="A0A3B0U8W2"/>
<protein>
    <recommendedName>
        <fullName evidence="3">NADPH-dependent FMN reductase-like domain-containing protein</fullName>
    </recommendedName>
</protein>
<evidence type="ECO:0000259" key="3">
    <source>
        <dbReference type="Pfam" id="PF03358"/>
    </source>
</evidence>
<evidence type="ECO:0000313" key="4">
    <source>
        <dbReference type="EMBL" id="VAW24803.1"/>
    </source>
</evidence>
<organism evidence="4">
    <name type="scientific">hydrothermal vent metagenome</name>
    <dbReference type="NCBI Taxonomy" id="652676"/>
    <lineage>
        <taxon>unclassified sequences</taxon>
        <taxon>metagenomes</taxon>
        <taxon>ecological metagenomes</taxon>
    </lineage>
</organism>
<reference evidence="4" key="1">
    <citation type="submission" date="2018-06" db="EMBL/GenBank/DDBJ databases">
        <authorList>
            <person name="Zhirakovskaya E."/>
        </authorList>
    </citation>
    <scope>NUCLEOTIDE SEQUENCE</scope>
</reference>